<dbReference type="Proteomes" id="UP000807306">
    <property type="component" value="Unassembled WGS sequence"/>
</dbReference>
<evidence type="ECO:0000313" key="1">
    <source>
        <dbReference type="EMBL" id="KAF9533308.1"/>
    </source>
</evidence>
<dbReference type="AlphaFoldDB" id="A0A9P6EQZ6"/>
<proteinExistence type="predicted"/>
<organism evidence="1 2">
    <name type="scientific">Crepidotus variabilis</name>
    <dbReference type="NCBI Taxonomy" id="179855"/>
    <lineage>
        <taxon>Eukaryota</taxon>
        <taxon>Fungi</taxon>
        <taxon>Dikarya</taxon>
        <taxon>Basidiomycota</taxon>
        <taxon>Agaricomycotina</taxon>
        <taxon>Agaricomycetes</taxon>
        <taxon>Agaricomycetidae</taxon>
        <taxon>Agaricales</taxon>
        <taxon>Agaricineae</taxon>
        <taxon>Crepidotaceae</taxon>
        <taxon>Crepidotus</taxon>
    </lineage>
</organism>
<sequence>MPTIAALRDLLEINTSDISNALHHLMDIIEIEELPTFPSTTTDLEFSVAEYLSPMISFPDISWRKFFTDKSRAGESWVNSRATHKLLLERADLLLSQCISSTPSPTTMHHSTWKIIYHHLSGLWLDNGLGESESEFVRSWEAAWPLFVEELTNFQCSDLIQQDKLTANPQCIRALRLLIRCGTEDNSTAISEDIDFFRCIVSEALISWFEGQHQPTVTPSEHSVNHDHEPKLELEPKNFLHLLPYLTASETSMYAETLPNIISESHLSSDCILQIISQNSQSGGFIDLDTGNPDHFDDGASGHALRICVDWSLLDLLEYPCLSDVGQNLFEAYRRIQVCAIRERLEELLELGEESRDEVVVWRVARGVARKLGRSSKVLVLRDDLDQDDDEDEDERSSLSALLNRIGSPRSLEVLLSPTLAYRACHELFIPLLLLIVLNCKAASTLGPKFTTRHSKLQNLLVTLIQHGILNNAFRDTEYHDLLHQRTLFKIYKSLLEVDGFDHGKWLDLADDTTHTTILEFLLADSILERYHEKKAAGVRVYWSTHFSRANGSTKIIELLRALSDRLDLRNVNGSENSETNSAVLVKYAPLFSEPESCGSESFLEGLSIWKEKYVERSSDASRVIDELCAQLECVDWDSFVKDRGP</sequence>
<accession>A0A9P6EQZ6</accession>
<comment type="caution">
    <text evidence="1">The sequence shown here is derived from an EMBL/GenBank/DDBJ whole genome shotgun (WGS) entry which is preliminary data.</text>
</comment>
<dbReference type="EMBL" id="MU157829">
    <property type="protein sequence ID" value="KAF9533308.1"/>
    <property type="molecule type" value="Genomic_DNA"/>
</dbReference>
<name>A0A9P6EQZ6_9AGAR</name>
<evidence type="ECO:0000313" key="2">
    <source>
        <dbReference type="Proteomes" id="UP000807306"/>
    </source>
</evidence>
<gene>
    <name evidence="1" type="ORF">CPB83DRAFT_846226</name>
</gene>
<reference evidence="1" key="1">
    <citation type="submission" date="2020-11" db="EMBL/GenBank/DDBJ databases">
        <authorList>
            <consortium name="DOE Joint Genome Institute"/>
            <person name="Ahrendt S."/>
            <person name="Riley R."/>
            <person name="Andreopoulos W."/>
            <person name="Labutti K."/>
            <person name="Pangilinan J."/>
            <person name="Ruiz-Duenas F.J."/>
            <person name="Barrasa J.M."/>
            <person name="Sanchez-Garcia M."/>
            <person name="Camarero S."/>
            <person name="Miyauchi S."/>
            <person name="Serrano A."/>
            <person name="Linde D."/>
            <person name="Babiker R."/>
            <person name="Drula E."/>
            <person name="Ayuso-Fernandez I."/>
            <person name="Pacheco R."/>
            <person name="Padilla G."/>
            <person name="Ferreira P."/>
            <person name="Barriuso J."/>
            <person name="Kellner H."/>
            <person name="Castanera R."/>
            <person name="Alfaro M."/>
            <person name="Ramirez L."/>
            <person name="Pisabarro A.G."/>
            <person name="Kuo A."/>
            <person name="Tritt A."/>
            <person name="Lipzen A."/>
            <person name="He G."/>
            <person name="Yan M."/>
            <person name="Ng V."/>
            <person name="Cullen D."/>
            <person name="Martin F."/>
            <person name="Rosso M.-N."/>
            <person name="Henrissat B."/>
            <person name="Hibbett D."/>
            <person name="Martinez A.T."/>
            <person name="Grigoriev I.V."/>
        </authorList>
    </citation>
    <scope>NUCLEOTIDE SEQUENCE</scope>
    <source>
        <strain evidence="1">CBS 506.95</strain>
    </source>
</reference>
<protein>
    <submittedName>
        <fullName evidence="1">Uncharacterized protein</fullName>
    </submittedName>
</protein>
<keyword evidence="2" id="KW-1185">Reference proteome</keyword>